<sequence length="86" mass="10067">MQDRRPASLKAIHWSHQVGRPARIFSTRQFSKHRMRAWRPCRHQPGLCLRPRNVRPRPPAGGTIGPESRPIRNLSEKRRTIARCLL</sequence>
<organism evidence="2 3">
    <name type="scientific">Cenarchaeum symbiosum (strain A)</name>
    <dbReference type="NCBI Taxonomy" id="414004"/>
    <lineage>
        <taxon>Archaea</taxon>
        <taxon>Nitrososphaerota</taxon>
        <taxon>Candidatus Cenarchaeales</taxon>
        <taxon>Candidatus Cenarchaeaceae</taxon>
        <taxon>Candidatus Cenarchaeum</taxon>
    </lineage>
</organism>
<feature type="region of interest" description="Disordered" evidence="1">
    <location>
        <begin position="49"/>
        <end position="73"/>
    </location>
</feature>
<protein>
    <submittedName>
        <fullName evidence="2">Uncharacterized protein</fullName>
    </submittedName>
</protein>
<evidence type="ECO:0000256" key="1">
    <source>
        <dbReference type="SAM" id="MobiDB-lite"/>
    </source>
</evidence>
<dbReference type="KEGG" id="csy:CENSYa_0279"/>
<dbReference type="HOGENOM" id="CLU_2490292_0_0_2"/>
<evidence type="ECO:0000313" key="3">
    <source>
        <dbReference type="Proteomes" id="UP000000758"/>
    </source>
</evidence>
<gene>
    <name evidence="2" type="ordered locus">CENSYa_0279</name>
</gene>
<dbReference type="AlphaFoldDB" id="A0RUA2"/>
<proteinExistence type="predicted"/>
<name>A0RUA2_CENSY</name>
<keyword evidence="3" id="KW-1185">Reference proteome</keyword>
<accession>A0RUA2</accession>
<dbReference type="STRING" id="414004.CENSYa_0279"/>
<dbReference type="EnsemblBacteria" id="ABK76919">
    <property type="protein sequence ID" value="ABK76919"/>
    <property type="gene ID" value="CENSYa_0279"/>
</dbReference>
<evidence type="ECO:0000313" key="2">
    <source>
        <dbReference type="EMBL" id="ABK76919.1"/>
    </source>
</evidence>
<reference evidence="2 3" key="1">
    <citation type="journal article" date="2006" name="Proc. Natl. Acad. Sci. U.S.A.">
        <title>Genomic analysis of the uncultivated marine crenarchaeote Cenarchaeum symbiosum.</title>
        <authorList>
            <person name="Hallam S.J."/>
            <person name="Konstantinidis K.T."/>
            <person name="Putnam N."/>
            <person name="Schleper C."/>
            <person name="Watanabe Y."/>
            <person name="Sugahara J."/>
            <person name="Preston C."/>
            <person name="de la Torre J."/>
            <person name="Richardson P.M."/>
            <person name="DeLong E.F."/>
        </authorList>
    </citation>
    <scope>NUCLEOTIDE SEQUENCE [LARGE SCALE GENOMIC DNA]</scope>
    <source>
        <strain evidence="3">A</strain>
    </source>
</reference>
<dbReference type="EMBL" id="DP000238">
    <property type="protein sequence ID" value="ABK76919.1"/>
    <property type="molecule type" value="Genomic_DNA"/>
</dbReference>
<dbReference type="Proteomes" id="UP000000758">
    <property type="component" value="Chromosome"/>
</dbReference>